<keyword evidence="10 14" id="KW-0479">Metal-binding</keyword>
<gene>
    <name evidence="14" type="primary">rnhB</name>
    <name evidence="18" type="ORF">JYU06_04810</name>
</gene>
<comment type="caution">
    <text evidence="18">The sequence shown here is derived from an EMBL/GenBank/DDBJ whole genome shotgun (WGS) entry which is preliminary data.</text>
</comment>
<keyword evidence="11 14" id="KW-0255">Endonuclease</keyword>
<dbReference type="Gene3D" id="3.30.420.10">
    <property type="entry name" value="Ribonuclease H-like superfamily/Ribonuclease H"/>
    <property type="match status" value="1"/>
</dbReference>
<dbReference type="PANTHER" id="PTHR10954">
    <property type="entry name" value="RIBONUCLEASE H2 SUBUNIT A"/>
    <property type="match status" value="1"/>
</dbReference>
<dbReference type="CDD" id="cd07182">
    <property type="entry name" value="RNase_HII_bacteria_HII_like"/>
    <property type="match status" value="1"/>
</dbReference>
<accession>A0ABS3AVL3</accession>
<dbReference type="NCBIfam" id="NF000594">
    <property type="entry name" value="PRK00015.1-1"/>
    <property type="match status" value="1"/>
</dbReference>
<evidence type="ECO:0000256" key="4">
    <source>
        <dbReference type="ARBA" id="ARBA00004496"/>
    </source>
</evidence>
<keyword evidence="8 14" id="KW-0963">Cytoplasm</keyword>
<dbReference type="InterPro" id="IPR036397">
    <property type="entry name" value="RNaseH_sf"/>
</dbReference>
<dbReference type="InterPro" id="IPR022898">
    <property type="entry name" value="RNase_HII"/>
</dbReference>
<evidence type="ECO:0000256" key="9">
    <source>
        <dbReference type="ARBA" id="ARBA00022722"/>
    </source>
</evidence>
<evidence type="ECO:0000256" key="11">
    <source>
        <dbReference type="ARBA" id="ARBA00022759"/>
    </source>
</evidence>
<dbReference type="Pfam" id="PF01351">
    <property type="entry name" value="RNase_HII"/>
    <property type="match status" value="1"/>
</dbReference>
<dbReference type="NCBIfam" id="NF000595">
    <property type="entry name" value="PRK00015.1-3"/>
    <property type="match status" value="1"/>
</dbReference>
<dbReference type="InterPro" id="IPR012337">
    <property type="entry name" value="RNaseH-like_sf"/>
</dbReference>
<comment type="cofactor">
    <cofactor evidence="2">
        <name>Mg(2+)</name>
        <dbReference type="ChEBI" id="CHEBI:18420"/>
    </cofactor>
</comment>
<comment type="subcellular location">
    <subcellularLocation>
        <location evidence="4 14">Cytoplasm</location>
    </subcellularLocation>
</comment>
<comment type="function">
    <text evidence="3 14 16">Endonuclease that specifically degrades the RNA of RNA-DNA hybrids.</text>
</comment>
<feature type="binding site" evidence="14 15">
    <location>
        <position position="62"/>
    </location>
    <ligand>
        <name>a divalent metal cation</name>
        <dbReference type="ChEBI" id="CHEBI:60240"/>
    </ligand>
</feature>
<evidence type="ECO:0000256" key="7">
    <source>
        <dbReference type="ARBA" id="ARBA00019179"/>
    </source>
</evidence>
<evidence type="ECO:0000256" key="1">
    <source>
        <dbReference type="ARBA" id="ARBA00000077"/>
    </source>
</evidence>
<feature type="binding site" evidence="14 15">
    <location>
        <position position="156"/>
    </location>
    <ligand>
        <name>a divalent metal cation</name>
        <dbReference type="ChEBI" id="CHEBI:60240"/>
    </ligand>
</feature>
<dbReference type="PANTHER" id="PTHR10954:SF18">
    <property type="entry name" value="RIBONUCLEASE HII"/>
    <property type="match status" value="1"/>
</dbReference>
<keyword evidence="13 14" id="KW-0464">Manganese</keyword>
<dbReference type="HAMAP" id="MF_00052_B">
    <property type="entry name" value="RNase_HII_B"/>
    <property type="match status" value="1"/>
</dbReference>
<dbReference type="Proteomes" id="UP000717534">
    <property type="component" value="Unassembled WGS sequence"/>
</dbReference>
<dbReference type="EC" id="3.1.26.4" evidence="6 14"/>
<evidence type="ECO:0000256" key="2">
    <source>
        <dbReference type="ARBA" id="ARBA00001946"/>
    </source>
</evidence>
<evidence type="ECO:0000256" key="13">
    <source>
        <dbReference type="ARBA" id="ARBA00023211"/>
    </source>
</evidence>
<evidence type="ECO:0000313" key="18">
    <source>
        <dbReference type="EMBL" id="MBN4068821.1"/>
    </source>
</evidence>
<keyword evidence="12 14" id="KW-0378">Hydrolase</keyword>
<evidence type="ECO:0000256" key="14">
    <source>
        <dbReference type="HAMAP-Rule" id="MF_00052"/>
    </source>
</evidence>
<dbReference type="PROSITE" id="PS51975">
    <property type="entry name" value="RNASE_H_2"/>
    <property type="match status" value="1"/>
</dbReference>
<name>A0ABS3AVL3_9BACT</name>
<feature type="binding site" evidence="14 15">
    <location>
        <position position="61"/>
    </location>
    <ligand>
        <name>a divalent metal cation</name>
        <dbReference type="ChEBI" id="CHEBI:60240"/>
    </ligand>
</feature>
<comment type="similarity">
    <text evidence="5 14 16">Belongs to the RNase HII family.</text>
</comment>
<evidence type="ECO:0000313" key="19">
    <source>
        <dbReference type="Proteomes" id="UP000717534"/>
    </source>
</evidence>
<sequence>MVEVKQHVSASAVLSVKNRQKKLQKQHTKNISSLFDPPQEDNFFLERNLQQQGYSVVAGLDEVGRGPLAGPVVAAAVVLPDNCHHSLFLDSKKLSPKKRQLLFDLLHEIPAHIGIGIVSHKIIDKINILQASLLAMKRGVNTLKKNYFAPDFLLVDGKFPVRMRIAQQPLIKGEGRSASIAAASIIAKVTRDRIMAKLHDKYPQYNFKQNQGYPTKEHRHAVETHGICPHHRLSFRGVKEFV</sequence>
<keyword evidence="19" id="KW-1185">Reference proteome</keyword>
<evidence type="ECO:0000256" key="12">
    <source>
        <dbReference type="ARBA" id="ARBA00022801"/>
    </source>
</evidence>
<dbReference type="InterPro" id="IPR024567">
    <property type="entry name" value="RNase_HII/HIII_dom"/>
</dbReference>
<keyword evidence="9 14" id="KW-0540">Nuclease</keyword>
<dbReference type="EMBL" id="JAFITO010000058">
    <property type="protein sequence ID" value="MBN4068821.1"/>
    <property type="molecule type" value="Genomic_DNA"/>
</dbReference>
<proteinExistence type="inferred from homology"/>
<evidence type="ECO:0000256" key="10">
    <source>
        <dbReference type="ARBA" id="ARBA00022723"/>
    </source>
</evidence>
<evidence type="ECO:0000256" key="5">
    <source>
        <dbReference type="ARBA" id="ARBA00007383"/>
    </source>
</evidence>
<evidence type="ECO:0000256" key="6">
    <source>
        <dbReference type="ARBA" id="ARBA00012180"/>
    </source>
</evidence>
<protein>
    <recommendedName>
        <fullName evidence="7 14">Ribonuclease HII</fullName>
        <shortName evidence="14">RNase HII</shortName>
        <ecNumber evidence="6 14">3.1.26.4</ecNumber>
    </recommendedName>
</protein>
<organism evidence="18 19">
    <name type="scientific">Desulfotalea psychrophila</name>
    <dbReference type="NCBI Taxonomy" id="84980"/>
    <lineage>
        <taxon>Bacteria</taxon>
        <taxon>Pseudomonadati</taxon>
        <taxon>Thermodesulfobacteriota</taxon>
        <taxon>Desulfobulbia</taxon>
        <taxon>Desulfobulbales</taxon>
        <taxon>Desulfocapsaceae</taxon>
        <taxon>Desulfotalea</taxon>
    </lineage>
</organism>
<comment type="catalytic activity">
    <reaction evidence="1 14 15 16">
        <text>Endonucleolytic cleavage to 5'-phosphomonoester.</text>
        <dbReference type="EC" id="3.1.26.4"/>
    </reaction>
</comment>
<dbReference type="SUPFAM" id="SSF53098">
    <property type="entry name" value="Ribonuclease H-like"/>
    <property type="match status" value="1"/>
</dbReference>
<evidence type="ECO:0000259" key="17">
    <source>
        <dbReference type="PROSITE" id="PS51975"/>
    </source>
</evidence>
<comment type="cofactor">
    <cofactor evidence="14 15">
        <name>Mn(2+)</name>
        <dbReference type="ChEBI" id="CHEBI:29035"/>
    </cofactor>
    <cofactor evidence="14 15">
        <name>Mg(2+)</name>
        <dbReference type="ChEBI" id="CHEBI:18420"/>
    </cofactor>
    <text evidence="14 15">Manganese or magnesium. Binds 1 divalent metal ion per monomer in the absence of substrate. May bind a second metal ion after substrate binding.</text>
</comment>
<evidence type="ECO:0000256" key="8">
    <source>
        <dbReference type="ARBA" id="ARBA00022490"/>
    </source>
</evidence>
<feature type="domain" description="RNase H type-2" evidence="17">
    <location>
        <begin position="55"/>
        <end position="242"/>
    </location>
</feature>
<reference evidence="18 19" key="1">
    <citation type="submission" date="2021-02" db="EMBL/GenBank/DDBJ databases">
        <title>Activity-based single-cell genomes from oceanic crustal fluid captures similar information to metagenomic and metatranscriptomic surveys with orders of magnitude less sampling.</title>
        <authorList>
            <person name="D'Angelo T.S."/>
            <person name="Orcutt B.N."/>
        </authorList>
    </citation>
    <scope>NUCLEOTIDE SEQUENCE [LARGE SCALE GENOMIC DNA]</scope>
    <source>
        <strain evidence="18">AH-315-G02</strain>
    </source>
</reference>
<dbReference type="InterPro" id="IPR001352">
    <property type="entry name" value="RNase_HII/HIII"/>
</dbReference>
<dbReference type="GO" id="GO:0004523">
    <property type="term" value="F:RNA-DNA hybrid ribonuclease activity"/>
    <property type="evidence" value="ECO:0007669"/>
    <property type="project" value="UniProtKB-EC"/>
</dbReference>
<evidence type="ECO:0000256" key="15">
    <source>
        <dbReference type="PROSITE-ProRule" id="PRU01319"/>
    </source>
</evidence>
<evidence type="ECO:0000256" key="16">
    <source>
        <dbReference type="RuleBase" id="RU003515"/>
    </source>
</evidence>
<evidence type="ECO:0000256" key="3">
    <source>
        <dbReference type="ARBA" id="ARBA00004065"/>
    </source>
</evidence>